<proteinExistence type="predicted"/>
<reference evidence="6" key="1">
    <citation type="submission" date="2021-12" db="EMBL/GenBank/DDBJ databases">
        <authorList>
            <person name="Zaccaron A."/>
            <person name="Stergiopoulos I."/>
        </authorList>
    </citation>
    <scope>NUCLEOTIDE SEQUENCE</scope>
    <source>
        <strain evidence="6">Race5_Kim</strain>
    </source>
</reference>
<feature type="transmembrane region" description="Helical" evidence="5">
    <location>
        <begin position="15"/>
        <end position="34"/>
    </location>
</feature>
<comment type="subcellular location">
    <subcellularLocation>
        <location evidence="1">Membrane</location>
        <topology evidence="1">Multi-pass membrane protein</topology>
    </subcellularLocation>
</comment>
<evidence type="ECO:0000256" key="4">
    <source>
        <dbReference type="ARBA" id="ARBA00023136"/>
    </source>
</evidence>
<name>A0A9Q8LDE1_PASFU</name>
<dbReference type="Proteomes" id="UP000756132">
    <property type="component" value="Chromosome 3"/>
</dbReference>
<dbReference type="RefSeq" id="XP_047759806.1">
    <property type="nucleotide sequence ID" value="XM_047907114.1"/>
</dbReference>
<evidence type="ECO:0000313" key="7">
    <source>
        <dbReference type="Proteomes" id="UP000756132"/>
    </source>
</evidence>
<dbReference type="OrthoDB" id="6612291at2759"/>
<dbReference type="EMBL" id="CP090165">
    <property type="protein sequence ID" value="UJO15440.1"/>
    <property type="molecule type" value="Genomic_DNA"/>
</dbReference>
<reference evidence="6" key="2">
    <citation type="journal article" date="2022" name="Microb. Genom.">
        <title>A chromosome-scale genome assembly of the tomato pathogen Cladosporium fulvum reveals a compartmentalized genome architecture and the presence of a dispensable chromosome.</title>
        <authorList>
            <person name="Zaccaron A.Z."/>
            <person name="Chen L.H."/>
            <person name="Samaras A."/>
            <person name="Stergiopoulos I."/>
        </authorList>
    </citation>
    <scope>NUCLEOTIDE SEQUENCE</scope>
    <source>
        <strain evidence="6">Race5_Kim</strain>
    </source>
</reference>
<dbReference type="GeneID" id="71987844"/>
<dbReference type="InterPro" id="IPR050360">
    <property type="entry name" value="MFS_Sugar_Transporters"/>
</dbReference>
<dbReference type="InterPro" id="IPR036259">
    <property type="entry name" value="MFS_trans_sf"/>
</dbReference>
<organism evidence="6 7">
    <name type="scientific">Passalora fulva</name>
    <name type="common">Tomato leaf mold</name>
    <name type="synonym">Cladosporium fulvum</name>
    <dbReference type="NCBI Taxonomy" id="5499"/>
    <lineage>
        <taxon>Eukaryota</taxon>
        <taxon>Fungi</taxon>
        <taxon>Dikarya</taxon>
        <taxon>Ascomycota</taxon>
        <taxon>Pezizomycotina</taxon>
        <taxon>Dothideomycetes</taxon>
        <taxon>Dothideomycetidae</taxon>
        <taxon>Mycosphaerellales</taxon>
        <taxon>Mycosphaerellaceae</taxon>
        <taxon>Fulvia</taxon>
    </lineage>
</organism>
<dbReference type="PANTHER" id="PTHR48022:SF17">
    <property type="entry name" value="HEXOSE TRANSPORTER"/>
    <property type="match status" value="1"/>
</dbReference>
<gene>
    <name evidence="6" type="ORF">CLAFUR5_07966</name>
</gene>
<evidence type="ECO:0000256" key="1">
    <source>
        <dbReference type="ARBA" id="ARBA00004141"/>
    </source>
</evidence>
<dbReference type="Gene3D" id="1.20.1250.20">
    <property type="entry name" value="MFS general substrate transporter like domains"/>
    <property type="match status" value="1"/>
</dbReference>
<evidence type="ECO:0000256" key="5">
    <source>
        <dbReference type="SAM" id="Phobius"/>
    </source>
</evidence>
<accession>A0A9Q8LDE1</accession>
<dbReference type="Pfam" id="PF00083">
    <property type="entry name" value="Sugar_tr"/>
    <property type="match status" value="1"/>
</dbReference>
<dbReference type="PANTHER" id="PTHR48022">
    <property type="entry name" value="PLASTIDIC GLUCOSE TRANSPORTER 4"/>
    <property type="match status" value="1"/>
</dbReference>
<evidence type="ECO:0000256" key="2">
    <source>
        <dbReference type="ARBA" id="ARBA00022692"/>
    </source>
</evidence>
<sequence>MPVVIKPPPGTPGKAWPAIAVGLFVAFGGVLFGYDTGTIGGILAMPYWLKTFSTGYTNPKTGGPGITSSQQSEIVSLLSAGTFFGVSNPLGSTYSCGGASSVSKLLDRLVQTTARTTAPQQGVAGRD</sequence>
<dbReference type="InterPro" id="IPR005828">
    <property type="entry name" value="MFS_sugar_transport-like"/>
</dbReference>
<keyword evidence="7" id="KW-1185">Reference proteome</keyword>
<dbReference type="GO" id="GO:0016020">
    <property type="term" value="C:membrane"/>
    <property type="evidence" value="ECO:0007669"/>
    <property type="project" value="UniProtKB-SubCell"/>
</dbReference>
<dbReference type="KEGG" id="ffu:CLAFUR5_07966"/>
<dbReference type="AlphaFoldDB" id="A0A9Q8LDE1"/>
<evidence type="ECO:0000313" key="6">
    <source>
        <dbReference type="EMBL" id="UJO15440.1"/>
    </source>
</evidence>
<keyword evidence="2 5" id="KW-0812">Transmembrane</keyword>
<keyword evidence="3 5" id="KW-1133">Transmembrane helix</keyword>
<protein>
    <submittedName>
        <fullName evidence="6">Major facilitator-type transporter ecdD</fullName>
    </submittedName>
</protein>
<evidence type="ECO:0000256" key="3">
    <source>
        <dbReference type="ARBA" id="ARBA00022989"/>
    </source>
</evidence>
<dbReference type="GO" id="GO:0005351">
    <property type="term" value="F:carbohydrate:proton symporter activity"/>
    <property type="evidence" value="ECO:0007669"/>
    <property type="project" value="TreeGrafter"/>
</dbReference>
<keyword evidence="4 5" id="KW-0472">Membrane</keyword>